<feature type="transmembrane region" description="Helical" evidence="18">
    <location>
        <begin position="240"/>
        <end position="260"/>
    </location>
</feature>
<evidence type="ECO:0000256" key="3">
    <source>
        <dbReference type="ARBA" id="ARBA00022475"/>
    </source>
</evidence>
<evidence type="ECO:0000256" key="17">
    <source>
        <dbReference type="SAM" id="MobiDB-lite"/>
    </source>
</evidence>
<keyword evidence="12 16" id="KW-0675">Receptor</keyword>
<dbReference type="InterPro" id="IPR003912">
    <property type="entry name" value="Protea_act_rcpt"/>
</dbReference>
<protein>
    <recommendedName>
        <fullName evidence="2">Proteinase-activated receptor 1</fullName>
    </recommendedName>
    <alternativeName>
        <fullName evidence="15">Thrombin receptor</fullName>
    </alternativeName>
</protein>
<feature type="transmembrane region" description="Helical" evidence="18">
    <location>
        <begin position="104"/>
        <end position="125"/>
    </location>
</feature>
<dbReference type="PRINTS" id="PR00908">
    <property type="entry name" value="THROMBINR"/>
</dbReference>
<dbReference type="RefSeq" id="XP_015281820.1">
    <property type="nucleotide sequence ID" value="XM_015426334.1"/>
</dbReference>
<evidence type="ECO:0000256" key="13">
    <source>
        <dbReference type="ARBA" id="ARBA00023180"/>
    </source>
</evidence>
<evidence type="ECO:0000256" key="14">
    <source>
        <dbReference type="ARBA" id="ARBA00023224"/>
    </source>
</evidence>
<evidence type="ECO:0000259" key="19">
    <source>
        <dbReference type="PROSITE" id="PS50262"/>
    </source>
</evidence>
<evidence type="ECO:0000256" key="4">
    <source>
        <dbReference type="ARBA" id="ARBA00022692"/>
    </source>
</evidence>
<evidence type="ECO:0000256" key="7">
    <source>
        <dbReference type="ARBA" id="ARBA00022989"/>
    </source>
</evidence>
<evidence type="ECO:0000256" key="8">
    <source>
        <dbReference type="ARBA" id="ARBA00023040"/>
    </source>
</evidence>
<evidence type="ECO:0000256" key="10">
    <source>
        <dbReference type="ARBA" id="ARBA00023136"/>
    </source>
</evidence>
<dbReference type="PROSITE" id="PS50262">
    <property type="entry name" value="G_PROTEIN_RECEP_F1_2"/>
    <property type="match status" value="1"/>
</dbReference>
<evidence type="ECO:0000256" key="12">
    <source>
        <dbReference type="ARBA" id="ARBA00023170"/>
    </source>
</evidence>
<gene>
    <name evidence="21" type="primary">LOC107123146</name>
</gene>
<feature type="transmembrane region" description="Helical" evidence="18">
    <location>
        <begin position="280"/>
        <end position="303"/>
    </location>
</feature>
<dbReference type="InterPro" id="IPR000276">
    <property type="entry name" value="GPCR_Rhodpsn"/>
</dbReference>
<keyword evidence="10 18" id="KW-0472">Membrane</keyword>
<evidence type="ECO:0000256" key="6">
    <source>
        <dbReference type="ARBA" id="ARBA00022729"/>
    </source>
</evidence>
<dbReference type="PANTHER" id="PTHR24232">
    <property type="entry name" value="G-PROTEIN COUPLED RECEPTOR"/>
    <property type="match status" value="1"/>
</dbReference>
<dbReference type="Proteomes" id="UP000694871">
    <property type="component" value="Unplaced"/>
</dbReference>
<dbReference type="Pfam" id="PF00001">
    <property type="entry name" value="7tm_1"/>
    <property type="match status" value="1"/>
</dbReference>
<evidence type="ECO:0000256" key="5">
    <source>
        <dbReference type="ARBA" id="ARBA00022696"/>
    </source>
</evidence>
<evidence type="ECO:0000256" key="2">
    <source>
        <dbReference type="ARBA" id="ARBA00019705"/>
    </source>
</evidence>
<keyword evidence="8 16" id="KW-0297">G-protein coupled receptor</keyword>
<evidence type="ECO:0000256" key="9">
    <source>
        <dbReference type="ARBA" id="ARBA00023084"/>
    </source>
</evidence>
<evidence type="ECO:0000313" key="21">
    <source>
        <dbReference type="RefSeq" id="XP_015281820.1"/>
    </source>
</evidence>
<proteinExistence type="inferred from homology"/>
<dbReference type="Gene3D" id="1.20.1070.10">
    <property type="entry name" value="Rhodopsin 7-helix transmembrane proteins"/>
    <property type="match status" value="1"/>
</dbReference>
<keyword evidence="4 16" id="KW-0812">Transmembrane</keyword>
<organism evidence="20 21">
    <name type="scientific">Gekko japonicus</name>
    <name type="common">Schlegel's Japanese gecko</name>
    <dbReference type="NCBI Taxonomy" id="146911"/>
    <lineage>
        <taxon>Eukaryota</taxon>
        <taxon>Metazoa</taxon>
        <taxon>Chordata</taxon>
        <taxon>Craniata</taxon>
        <taxon>Vertebrata</taxon>
        <taxon>Euteleostomi</taxon>
        <taxon>Lepidosauria</taxon>
        <taxon>Squamata</taxon>
        <taxon>Bifurcata</taxon>
        <taxon>Gekkota</taxon>
        <taxon>Gekkonidae</taxon>
        <taxon>Gekkoninae</taxon>
        <taxon>Gekko</taxon>
    </lineage>
</organism>
<evidence type="ECO:0000256" key="15">
    <source>
        <dbReference type="ARBA" id="ARBA00031780"/>
    </source>
</evidence>
<comment type="subcellular location">
    <subcellularLocation>
        <location evidence="1">Cell membrane</location>
        <topology evidence="1">Multi-pass membrane protein</topology>
    </subcellularLocation>
</comment>
<sequence>MGAHSSNQSKEHIIISNDTERYLTSVWLAWFVPSVHTLVVALSLPLNLMAIFMFVVKMKLKKPAIVYMLNLASADVLFVSTLPFKISYHFSGHNWIFGPEMCRFVTAAFYCNMYCSILLMTAISIDRFLAVVYPMQALSWRTVRRASVACCVIWLVAIAGVIPLLIMEQTQRIPQLSITTCQDVLDLSVVLEILRYYFSASTILFFFIPLIISVSCYVCIIRNLSSSKTIAEKPGKKRRAILLSAAVLCSFIFCFGPTNVLALMQNLLLSPDQRFEGLTFAYILAVSVGTLSCCTDPLLYYYASSECQRKVRNLFCQKKNSELEKSNQTTSSNMATFSNSLNNLSQA</sequence>
<keyword evidence="13" id="KW-0325">Glycoprotein</keyword>
<evidence type="ECO:0000256" key="11">
    <source>
        <dbReference type="ARBA" id="ARBA00023157"/>
    </source>
</evidence>
<evidence type="ECO:0000256" key="16">
    <source>
        <dbReference type="RuleBase" id="RU000688"/>
    </source>
</evidence>
<keyword evidence="11" id="KW-1015">Disulfide bond</keyword>
<reference evidence="21" key="1">
    <citation type="submission" date="2025-08" db="UniProtKB">
        <authorList>
            <consortium name="RefSeq"/>
        </authorList>
    </citation>
    <scope>IDENTIFICATION</scope>
</reference>
<name>A0ABM1L783_GEKJA</name>
<dbReference type="GeneID" id="107123146"/>
<keyword evidence="20" id="KW-1185">Reference proteome</keyword>
<dbReference type="InterPro" id="IPR000935">
    <property type="entry name" value="Thrmbn_rcpt"/>
</dbReference>
<keyword evidence="9" id="KW-0094">Blood coagulation</keyword>
<feature type="transmembrane region" description="Helical" evidence="18">
    <location>
        <begin position="146"/>
        <end position="166"/>
    </location>
</feature>
<keyword evidence="7 18" id="KW-1133">Transmembrane helix</keyword>
<keyword evidence="14 16" id="KW-0807">Transducer</keyword>
<feature type="transmembrane region" description="Helical" evidence="18">
    <location>
        <begin position="27"/>
        <end position="52"/>
    </location>
</feature>
<feature type="domain" description="G-protein coupled receptors family 1 profile" evidence="19">
    <location>
        <begin position="46"/>
        <end position="300"/>
    </location>
</feature>
<dbReference type="PRINTS" id="PR00237">
    <property type="entry name" value="GPCRRHODOPSN"/>
</dbReference>
<evidence type="ECO:0000256" key="18">
    <source>
        <dbReference type="SAM" id="Phobius"/>
    </source>
</evidence>
<keyword evidence="6" id="KW-0732">Signal</keyword>
<evidence type="ECO:0000313" key="20">
    <source>
        <dbReference type="Proteomes" id="UP000694871"/>
    </source>
</evidence>
<dbReference type="InterPro" id="IPR017452">
    <property type="entry name" value="GPCR_Rhodpsn_7TM"/>
</dbReference>
<feature type="transmembrane region" description="Helical" evidence="18">
    <location>
        <begin position="64"/>
        <end position="84"/>
    </location>
</feature>
<feature type="region of interest" description="Disordered" evidence="17">
    <location>
        <begin position="327"/>
        <end position="347"/>
    </location>
</feature>
<dbReference type="SUPFAM" id="SSF81321">
    <property type="entry name" value="Family A G protein-coupled receptor-like"/>
    <property type="match status" value="1"/>
</dbReference>
<dbReference type="PRINTS" id="PR01428">
    <property type="entry name" value="PROTEASEAR"/>
</dbReference>
<keyword evidence="3" id="KW-1003">Cell membrane</keyword>
<evidence type="ECO:0000256" key="1">
    <source>
        <dbReference type="ARBA" id="ARBA00004651"/>
    </source>
</evidence>
<accession>A0ABM1L783</accession>
<comment type="similarity">
    <text evidence="16">Belongs to the G-protein coupled receptor 1 family.</text>
</comment>
<dbReference type="PROSITE" id="PS00237">
    <property type="entry name" value="G_PROTEIN_RECEP_F1_1"/>
    <property type="match status" value="1"/>
</dbReference>
<feature type="transmembrane region" description="Helical" evidence="18">
    <location>
        <begin position="196"/>
        <end position="220"/>
    </location>
</feature>
<dbReference type="PANTHER" id="PTHR24232:SF20">
    <property type="entry name" value="PROTEINASE-ACTIVATED RECEPTOR 1"/>
    <property type="match status" value="1"/>
</dbReference>
<keyword evidence="5" id="KW-0356">Hemostasis</keyword>